<dbReference type="InterPro" id="IPR027385">
    <property type="entry name" value="Beta-barrel_OMP"/>
</dbReference>
<comment type="subcellular location">
    <subcellularLocation>
        <location evidence="1">Cell outer membrane</location>
        <topology evidence="1">Multi-pass membrane protein</topology>
    </subcellularLocation>
</comment>
<dbReference type="SUPFAM" id="SSF56925">
    <property type="entry name" value="OMPA-like"/>
    <property type="match status" value="1"/>
</dbReference>
<dbReference type="PANTHER" id="PTHR30329:SF21">
    <property type="entry name" value="LIPOPROTEIN YIAD-RELATED"/>
    <property type="match status" value="1"/>
</dbReference>
<protein>
    <submittedName>
        <fullName evidence="13">OmpA family protein</fullName>
    </submittedName>
</protein>
<dbReference type="RefSeq" id="WP_153233222.1">
    <property type="nucleotide sequence ID" value="NZ_WINI01000001.1"/>
</dbReference>
<dbReference type="InterPro" id="IPR050330">
    <property type="entry name" value="Bact_OuterMem_StrucFunc"/>
</dbReference>
<proteinExistence type="predicted"/>
<dbReference type="PROSITE" id="PS51123">
    <property type="entry name" value="OMPA_2"/>
    <property type="match status" value="1"/>
</dbReference>
<keyword evidence="6" id="KW-0406">Ion transport</keyword>
<evidence type="ECO:0000256" key="8">
    <source>
        <dbReference type="ARBA" id="ARBA00023136"/>
    </source>
</evidence>
<keyword evidence="14" id="KW-1185">Reference proteome</keyword>
<evidence type="ECO:0000256" key="11">
    <source>
        <dbReference type="SAM" id="SignalP"/>
    </source>
</evidence>
<evidence type="ECO:0000256" key="5">
    <source>
        <dbReference type="ARBA" id="ARBA00022729"/>
    </source>
</evidence>
<comment type="caution">
    <text evidence="13">The sequence shown here is derived from an EMBL/GenBank/DDBJ whole genome shotgun (WGS) entry which is preliminary data.</text>
</comment>
<dbReference type="Pfam" id="PF13505">
    <property type="entry name" value="OMP_b-brl"/>
    <property type="match status" value="1"/>
</dbReference>
<evidence type="ECO:0000256" key="6">
    <source>
        <dbReference type="ARBA" id="ARBA00023065"/>
    </source>
</evidence>
<keyword evidence="4" id="KW-0812">Transmembrane</keyword>
<evidence type="ECO:0000256" key="1">
    <source>
        <dbReference type="ARBA" id="ARBA00004571"/>
    </source>
</evidence>
<evidence type="ECO:0000256" key="4">
    <source>
        <dbReference type="ARBA" id="ARBA00022692"/>
    </source>
</evidence>
<dbReference type="AlphaFoldDB" id="A0A843YQA8"/>
<evidence type="ECO:0000256" key="9">
    <source>
        <dbReference type="ARBA" id="ARBA00023237"/>
    </source>
</evidence>
<dbReference type="GO" id="GO:0009279">
    <property type="term" value="C:cell outer membrane"/>
    <property type="evidence" value="ECO:0007669"/>
    <property type="project" value="UniProtKB-SubCell"/>
</dbReference>
<dbReference type="EMBL" id="WINI01000001">
    <property type="protein sequence ID" value="MQQ99667.1"/>
    <property type="molecule type" value="Genomic_DNA"/>
</dbReference>
<feature type="chain" id="PRO_5032565629" evidence="11">
    <location>
        <begin position="24"/>
        <end position="345"/>
    </location>
</feature>
<dbReference type="PRINTS" id="PR01021">
    <property type="entry name" value="OMPADOMAIN"/>
</dbReference>
<sequence>MKINKLNLALLALFCTLALNASAQSSTMTYNPSWYVEGQATLLDAYTGFLNGQDKNAPGVGLSVGRALSPDWDVQLGTTYSRYSKDGGTYKQNTLGVDALYLFSRSAWQPYLLVGGGAEYDKSNYYSYEASKTSPYLNAGLGLRYAFSDQWAVDANIHAAHAFLSSNNNFNTRDSGGANTLKLGIGLMYTFGRMPAAAPVVAAAPVMAPMAPPPPPAPRFEKITLSSTSLFAFDSDKLRLPQPELDKFASVMASNNQIGNVSITGYTDRLGSDQYNLRLSQRRAETVKAYLVSHGVDASRLTAIGKGKSNPVVQCNQKNKAELIKCLEPNRRVELEDITIERQVN</sequence>
<dbReference type="InterPro" id="IPR006665">
    <property type="entry name" value="OmpA-like"/>
</dbReference>
<evidence type="ECO:0000256" key="2">
    <source>
        <dbReference type="ARBA" id="ARBA00022448"/>
    </source>
</evidence>
<feature type="signal peptide" evidence="11">
    <location>
        <begin position="1"/>
        <end position="23"/>
    </location>
</feature>
<keyword evidence="9" id="KW-0998">Cell outer membrane</keyword>
<dbReference type="GO" id="GO:0006811">
    <property type="term" value="P:monoatomic ion transport"/>
    <property type="evidence" value="ECO:0007669"/>
    <property type="project" value="UniProtKB-KW"/>
</dbReference>
<keyword evidence="2" id="KW-0813">Transport</keyword>
<dbReference type="PROSITE" id="PS01068">
    <property type="entry name" value="OMPA_1"/>
    <property type="match status" value="1"/>
</dbReference>
<dbReference type="InterPro" id="IPR006664">
    <property type="entry name" value="OMP_bac"/>
</dbReference>
<dbReference type="SUPFAM" id="SSF103088">
    <property type="entry name" value="OmpA-like"/>
    <property type="match status" value="1"/>
</dbReference>
<dbReference type="InterPro" id="IPR011250">
    <property type="entry name" value="OMP/PagP_B-barrel"/>
</dbReference>
<accession>A0A843YQA8</accession>
<dbReference type="Proteomes" id="UP000451565">
    <property type="component" value="Unassembled WGS sequence"/>
</dbReference>
<dbReference type="InterPro" id="IPR006690">
    <property type="entry name" value="OMPA-like_CS"/>
</dbReference>
<evidence type="ECO:0000256" key="7">
    <source>
        <dbReference type="ARBA" id="ARBA00023114"/>
    </source>
</evidence>
<feature type="domain" description="OmpA-like" evidence="12">
    <location>
        <begin position="218"/>
        <end position="341"/>
    </location>
</feature>
<evidence type="ECO:0000256" key="3">
    <source>
        <dbReference type="ARBA" id="ARBA00022452"/>
    </source>
</evidence>
<dbReference type="InterPro" id="IPR036737">
    <property type="entry name" value="OmpA-like_sf"/>
</dbReference>
<dbReference type="GO" id="GO:0046930">
    <property type="term" value="C:pore complex"/>
    <property type="evidence" value="ECO:0007669"/>
    <property type="project" value="UniProtKB-KW"/>
</dbReference>
<evidence type="ECO:0000313" key="14">
    <source>
        <dbReference type="Proteomes" id="UP000451565"/>
    </source>
</evidence>
<organism evidence="13 14">
    <name type="scientific">Glaciimonas soli</name>
    <dbReference type="NCBI Taxonomy" id="2590999"/>
    <lineage>
        <taxon>Bacteria</taxon>
        <taxon>Pseudomonadati</taxon>
        <taxon>Pseudomonadota</taxon>
        <taxon>Betaproteobacteria</taxon>
        <taxon>Burkholderiales</taxon>
        <taxon>Oxalobacteraceae</taxon>
        <taxon>Glaciimonas</taxon>
    </lineage>
</organism>
<dbReference type="Gene3D" id="2.40.160.20">
    <property type="match status" value="1"/>
</dbReference>
<reference evidence="13 14" key="1">
    <citation type="submission" date="2019-10" db="EMBL/GenBank/DDBJ databases">
        <title>Glaciimonas soli sp. nov., a psychrophilic bacterium isolated from the forest soil of a high elevation mountain in Taiwan.</title>
        <authorList>
            <person name="Wang L.-T."/>
            <person name="Shieh W.Y."/>
        </authorList>
    </citation>
    <scope>NUCLEOTIDE SEQUENCE [LARGE SCALE GENOMIC DNA]</scope>
    <source>
        <strain evidence="13 14">GS1</strain>
    </source>
</reference>
<dbReference type="CDD" id="cd07185">
    <property type="entry name" value="OmpA_C-like"/>
    <property type="match status" value="1"/>
</dbReference>
<keyword evidence="8 10" id="KW-0472">Membrane</keyword>
<keyword evidence="3" id="KW-1134">Transmembrane beta strand</keyword>
<dbReference type="Gene3D" id="3.30.1330.60">
    <property type="entry name" value="OmpA-like domain"/>
    <property type="match status" value="1"/>
</dbReference>
<evidence type="ECO:0000256" key="10">
    <source>
        <dbReference type="PROSITE-ProRule" id="PRU00473"/>
    </source>
</evidence>
<evidence type="ECO:0000313" key="13">
    <source>
        <dbReference type="EMBL" id="MQQ99667.1"/>
    </source>
</evidence>
<name>A0A843YQA8_9BURK</name>
<dbReference type="OrthoDB" id="5360144at2"/>
<dbReference type="PANTHER" id="PTHR30329">
    <property type="entry name" value="STATOR ELEMENT OF FLAGELLAR MOTOR COMPLEX"/>
    <property type="match status" value="1"/>
</dbReference>
<evidence type="ECO:0000259" key="12">
    <source>
        <dbReference type="PROSITE" id="PS51123"/>
    </source>
</evidence>
<keyword evidence="7" id="KW-0626">Porin</keyword>
<dbReference type="Pfam" id="PF00691">
    <property type="entry name" value="OmpA"/>
    <property type="match status" value="1"/>
</dbReference>
<dbReference type="GO" id="GO:0015288">
    <property type="term" value="F:porin activity"/>
    <property type="evidence" value="ECO:0007669"/>
    <property type="project" value="UniProtKB-KW"/>
</dbReference>
<keyword evidence="5 11" id="KW-0732">Signal</keyword>
<gene>
    <name evidence="13" type="ORF">GEV47_03070</name>
</gene>